<dbReference type="PANTHER" id="PTHR10519:SF68">
    <property type="entry name" value="METABOTROPIC GLUTAMATE RECEPTOR-LIKE PROTEIN Q"/>
    <property type="match status" value="1"/>
</dbReference>
<dbReference type="InterPro" id="IPR002455">
    <property type="entry name" value="GPCR3_GABA-B"/>
</dbReference>
<name>A0A183CXA8_9BILA</name>
<evidence type="ECO:0000256" key="3">
    <source>
        <dbReference type="ARBA" id="ARBA00022989"/>
    </source>
</evidence>
<dbReference type="Proteomes" id="UP000271098">
    <property type="component" value="Unassembled WGS sequence"/>
</dbReference>
<dbReference type="GO" id="GO:0038039">
    <property type="term" value="C:G protein-coupled receptor heterodimeric complex"/>
    <property type="evidence" value="ECO:0007669"/>
    <property type="project" value="TreeGrafter"/>
</dbReference>
<gene>
    <name evidence="10" type="ORF">GPUH_LOCUS1099</name>
</gene>
<keyword evidence="2" id="KW-0812">Transmembrane</keyword>
<evidence type="ECO:0000256" key="2">
    <source>
        <dbReference type="ARBA" id="ARBA00022692"/>
    </source>
</evidence>
<feature type="domain" description="Receptor ligand binding region" evidence="9">
    <location>
        <begin position="4"/>
        <end position="255"/>
    </location>
</feature>
<keyword evidence="5" id="KW-0472">Membrane</keyword>
<reference evidence="10 11" key="2">
    <citation type="submission" date="2018-11" db="EMBL/GenBank/DDBJ databases">
        <authorList>
            <consortium name="Pathogen Informatics"/>
        </authorList>
    </citation>
    <scope>NUCLEOTIDE SEQUENCE [LARGE SCALE GENOMIC DNA]</scope>
</reference>
<dbReference type="Gene3D" id="3.40.50.2300">
    <property type="match status" value="3"/>
</dbReference>
<reference evidence="12" key="1">
    <citation type="submission" date="2016-06" db="UniProtKB">
        <authorList>
            <consortium name="WormBaseParasite"/>
        </authorList>
    </citation>
    <scope>IDENTIFICATION</scope>
</reference>
<dbReference type="InterPro" id="IPR028082">
    <property type="entry name" value="Peripla_BP_I"/>
</dbReference>
<evidence type="ECO:0000256" key="5">
    <source>
        <dbReference type="ARBA" id="ARBA00023136"/>
    </source>
</evidence>
<keyword evidence="7" id="KW-0325">Glycoprotein</keyword>
<dbReference type="GO" id="GO:0007214">
    <property type="term" value="P:gamma-aminobutyric acid signaling pathway"/>
    <property type="evidence" value="ECO:0007669"/>
    <property type="project" value="TreeGrafter"/>
</dbReference>
<evidence type="ECO:0000256" key="1">
    <source>
        <dbReference type="ARBA" id="ARBA00004370"/>
    </source>
</evidence>
<sequence length="302" mass="34256">MLVIGRLAPRWNVPIIAHLSGDDALSDRSVFPTLGSVALTSATEMARATFTYLRLYNWQKIGIVRPTRSYGRLSIHSLTELLKNNKEVEITIMIEIDPYSSVEQIIETGKLTALRQSARIVIVELGLDLNDCTNFMIAVQAAGMKNEEYVYILPWLSHISDYYPWEGAGVDKQLVKRAYENTIYALLVYMSLYDALFLYGLAIRDAYDFTGNDQIYKNGTFIWKKMTGRQFLGMTGQVLINNEAIRVPRYATYQISNGSLRIVVELEAKLDDANKCLLRKTDCSIHVCFSCSSKSFCWTSMC</sequence>
<evidence type="ECO:0000256" key="6">
    <source>
        <dbReference type="ARBA" id="ARBA00023170"/>
    </source>
</evidence>
<proteinExistence type="predicted"/>
<keyword evidence="6" id="KW-0675">Receptor</keyword>
<keyword evidence="11" id="KW-1185">Reference proteome</keyword>
<keyword evidence="8" id="KW-0807">Transducer</keyword>
<evidence type="ECO:0000313" key="11">
    <source>
        <dbReference type="Proteomes" id="UP000271098"/>
    </source>
</evidence>
<comment type="subcellular location">
    <subcellularLocation>
        <location evidence="1">Membrane</location>
    </subcellularLocation>
</comment>
<dbReference type="Pfam" id="PF01094">
    <property type="entry name" value="ANF_receptor"/>
    <property type="match status" value="1"/>
</dbReference>
<evidence type="ECO:0000313" key="10">
    <source>
        <dbReference type="EMBL" id="VDK29373.1"/>
    </source>
</evidence>
<organism evidence="12">
    <name type="scientific">Gongylonema pulchrum</name>
    <dbReference type="NCBI Taxonomy" id="637853"/>
    <lineage>
        <taxon>Eukaryota</taxon>
        <taxon>Metazoa</taxon>
        <taxon>Ecdysozoa</taxon>
        <taxon>Nematoda</taxon>
        <taxon>Chromadorea</taxon>
        <taxon>Rhabditida</taxon>
        <taxon>Spirurina</taxon>
        <taxon>Spiruromorpha</taxon>
        <taxon>Spiruroidea</taxon>
        <taxon>Gongylonematidae</taxon>
        <taxon>Gongylonema</taxon>
    </lineage>
</organism>
<evidence type="ECO:0000259" key="9">
    <source>
        <dbReference type="Pfam" id="PF01094"/>
    </source>
</evidence>
<keyword evidence="4" id="KW-0297">G-protein coupled receptor</keyword>
<evidence type="ECO:0000313" key="12">
    <source>
        <dbReference type="WBParaSite" id="GPUH_0000109901-mRNA-1"/>
    </source>
</evidence>
<dbReference type="OrthoDB" id="5860635at2759"/>
<dbReference type="WBParaSite" id="GPUH_0000109901-mRNA-1">
    <property type="protein sequence ID" value="GPUH_0000109901-mRNA-1"/>
    <property type="gene ID" value="GPUH_0000109901"/>
</dbReference>
<dbReference type="PANTHER" id="PTHR10519">
    <property type="entry name" value="GABA-B RECEPTOR"/>
    <property type="match status" value="1"/>
</dbReference>
<accession>A0A183CXA8</accession>
<dbReference type="EMBL" id="UYRT01001226">
    <property type="protein sequence ID" value="VDK29373.1"/>
    <property type="molecule type" value="Genomic_DNA"/>
</dbReference>
<dbReference type="SUPFAM" id="SSF53822">
    <property type="entry name" value="Periplasmic binding protein-like I"/>
    <property type="match status" value="1"/>
</dbReference>
<evidence type="ECO:0000256" key="7">
    <source>
        <dbReference type="ARBA" id="ARBA00023180"/>
    </source>
</evidence>
<dbReference type="InterPro" id="IPR001828">
    <property type="entry name" value="ANF_lig-bd_rcpt"/>
</dbReference>
<keyword evidence="3" id="KW-1133">Transmembrane helix</keyword>
<evidence type="ECO:0000256" key="8">
    <source>
        <dbReference type="ARBA" id="ARBA00023224"/>
    </source>
</evidence>
<evidence type="ECO:0000256" key="4">
    <source>
        <dbReference type="ARBA" id="ARBA00023040"/>
    </source>
</evidence>
<protein>
    <submittedName>
        <fullName evidence="12">ANF_receptor domain-containing protein</fullName>
    </submittedName>
</protein>
<dbReference type="GO" id="GO:0004965">
    <property type="term" value="F:G protein-coupled GABA receptor activity"/>
    <property type="evidence" value="ECO:0007669"/>
    <property type="project" value="InterPro"/>
</dbReference>
<dbReference type="AlphaFoldDB" id="A0A183CXA8"/>